<proteinExistence type="predicted"/>
<accession>A0A0A9HFH5</accession>
<evidence type="ECO:0000313" key="1">
    <source>
        <dbReference type="EMBL" id="JAE35945.1"/>
    </source>
</evidence>
<reference evidence="1" key="2">
    <citation type="journal article" date="2015" name="Data Brief">
        <title>Shoot transcriptome of the giant reed, Arundo donax.</title>
        <authorList>
            <person name="Barrero R.A."/>
            <person name="Guerrero F.D."/>
            <person name="Moolhuijzen P."/>
            <person name="Goolsby J.A."/>
            <person name="Tidwell J."/>
            <person name="Bellgard S.E."/>
            <person name="Bellgard M.I."/>
        </authorList>
    </citation>
    <scope>NUCLEOTIDE SEQUENCE</scope>
    <source>
        <tissue evidence="1">Shoot tissue taken approximately 20 cm above the soil surface</tissue>
    </source>
</reference>
<dbReference type="EMBL" id="GBRH01161951">
    <property type="protein sequence ID" value="JAE35945.1"/>
    <property type="molecule type" value="Transcribed_RNA"/>
</dbReference>
<protein>
    <submittedName>
        <fullName evidence="1">Uncharacterized protein</fullName>
    </submittedName>
</protein>
<reference evidence="1" key="1">
    <citation type="submission" date="2014-09" db="EMBL/GenBank/DDBJ databases">
        <authorList>
            <person name="Magalhaes I.L.F."/>
            <person name="Oliveira U."/>
            <person name="Santos F.R."/>
            <person name="Vidigal T.H.D.A."/>
            <person name="Brescovit A.D."/>
            <person name="Santos A.J."/>
        </authorList>
    </citation>
    <scope>NUCLEOTIDE SEQUENCE</scope>
    <source>
        <tissue evidence="1">Shoot tissue taken approximately 20 cm above the soil surface</tissue>
    </source>
</reference>
<name>A0A0A9HFH5_ARUDO</name>
<organism evidence="1">
    <name type="scientific">Arundo donax</name>
    <name type="common">Giant reed</name>
    <name type="synonym">Donax arundinaceus</name>
    <dbReference type="NCBI Taxonomy" id="35708"/>
    <lineage>
        <taxon>Eukaryota</taxon>
        <taxon>Viridiplantae</taxon>
        <taxon>Streptophyta</taxon>
        <taxon>Embryophyta</taxon>
        <taxon>Tracheophyta</taxon>
        <taxon>Spermatophyta</taxon>
        <taxon>Magnoliopsida</taxon>
        <taxon>Liliopsida</taxon>
        <taxon>Poales</taxon>
        <taxon>Poaceae</taxon>
        <taxon>PACMAD clade</taxon>
        <taxon>Arundinoideae</taxon>
        <taxon>Arundineae</taxon>
        <taxon>Arundo</taxon>
    </lineage>
</organism>
<dbReference type="AlphaFoldDB" id="A0A0A9HFH5"/>
<sequence length="54" mass="6219">MHFLVYHLFHHLHYGLQFISSCLPEALFNRSNINTPPSPLPPSLFFCQGLPILL</sequence>